<dbReference type="OrthoDB" id="1723222at2759"/>
<dbReference type="AlphaFoldDB" id="A0A8K0MIT2"/>
<accession>A0A8K0MIT2</accession>
<comment type="caution">
    <text evidence="1">The sequence shown here is derived from an EMBL/GenBank/DDBJ whole genome shotgun (WGS) entry which is preliminary data.</text>
</comment>
<evidence type="ECO:0000313" key="2">
    <source>
        <dbReference type="Proteomes" id="UP000796880"/>
    </source>
</evidence>
<keyword evidence="2" id="KW-1185">Reference proteome</keyword>
<dbReference type="Proteomes" id="UP000796880">
    <property type="component" value="Unassembled WGS sequence"/>
</dbReference>
<protein>
    <submittedName>
        <fullName evidence="1">Uncharacterized protein</fullName>
    </submittedName>
</protein>
<name>A0A8K0MIT2_9ROSA</name>
<reference evidence="1" key="1">
    <citation type="submission" date="2020-03" db="EMBL/GenBank/DDBJ databases">
        <title>A high-quality chromosome-level genome assembly of a woody plant with both climbing and erect habits, Rhamnella rubrinervis.</title>
        <authorList>
            <person name="Lu Z."/>
            <person name="Yang Y."/>
            <person name="Zhu X."/>
            <person name="Sun Y."/>
        </authorList>
    </citation>
    <scope>NUCLEOTIDE SEQUENCE</scope>
    <source>
        <strain evidence="1">BYM</strain>
        <tissue evidence="1">Leaf</tissue>
    </source>
</reference>
<evidence type="ECO:0000313" key="1">
    <source>
        <dbReference type="EMBL" id="KAF3447769.1"/>
    </source>
</evidence>
<sequence length="100" mass="11879">MSPYRLVYRKPCHLPVELEHKTYWAIKVFNSNLDDACNLQKLLSELEELRNDAMNNTAIVLGIDFKRPCLPIYKKIGWEAYPRLIEAFKRILGRKIERKM</sequence>
<proteinExistence type="predicted"/>
<dbReference type="EMBL" id="VOIH02000004">
    <property type="protein sequence ID" value="KAF3447769.1"/>
    <property type="molecule type" value="Genomic_DNA"/>
</dbReference>
<gene>
    <name evidence="1" type="ORF">FNV43_RR08473</name>
</gene>
<organism evidence="1 2">
    <name type="scientific">Rhamnella rubrinervis</name>
    <dbReference type="NCBI Taxonomy" id="2594499"/>
    <lineage>
        <taxon>Eukaryota</taxon>
        <taxon>Viridiplantae</taxon>
        <taxon>Streptophyta</taxon>
        <taxon>Embryophyta</taxon>
        <taxon>Tracheophyta</taxon>
        <taxon>Spermatophyta</taxon>
        <taxon>Magnoliopsida</taxon>
        <taxon>eudicotyledons</taxon>
        <taxon>Gunneridae</taxon>
        <taxon>Pentapetalae</taxon>
        <taxon>rosids</taxon>
        <taxon>fabids</taxon>
        <taxon>Rosales</taxon>
        <taxon>Rhamnaceae</taxon>
        <taxon>rhamnoid group</taxon>
        <taxon>Rhamneae</taxon>
        <taxon>Rhamnella</taxon>
    </lineage>
</organism>